<name>A0A1S8MYH4_CLOSA</name>
<evidence type="ECO:0000313" key="2">
    <source>
        <dbReference type="EMBL" id="OOM09213.1"/>
    </source>
</evidence>
<feature type="transmembrane region" description="Helical" evidence="1">
    <location>
        <begin position="6"/>
        <end position="29"/>
    </location>
</feature>
<comment type="caution">
    <text evidence="2">The sequence shown here is derived from an EMBL/GenBank/DDBJ whole genome shotgun (WGS) entry which is preliminary data.</text>
</comment>
<evidence type="ECO:0000313" key="3">
    <source>
        <dbReference type="Proteomes" id="UP000191154"/>
    </source>
</evidence>
<proteinExistence type="predicted"/>
<evidence type="ECO:0000256" key="1">
    <source>
        <dbReference type="SAM" id="Phobius"/>
    </source>
</evidence>
<dbReference type="Proteomes" id="UP000191154">
    <property type="component" value="Unassembled WGS sequence"/>
</dbReference>
<dbReference type="PROSITE" id="PS00409">
    <property type="entry name" value="PROKAR_NTER_METHYL"/>
    <property type="match status" value="1"/>
</dbReference>
<dbReference type="Pfam" id="PF07963">
    <property type="entry name" value="N_methyl"/>
    <property type="match status" value="1"/>
</dbReference>
<dbReference type="EMBL" id="LZYZ01000007">
    <property type="protein sequence ID" value="OOM09213.1"/>
    <property type="molecule type" value="Genomic_DNA"/>
</dbReference>
<sequence length="148" mass="16778">MMKKGFTLIETIVSIFILIILSGICLTLYKFKNNLEVDMKNTAYVYEVQNLLSYGKAVCKEKNNYGKVTVNGETNEIKFEEGWDGIEKKIVLPSELKFISNNINLIITPEGKIEKGNTIIILDKFKNKHSIIIRVGVDSISTEDVEDI</sequence>
<protein>
    <recommendedName>
        <fullName evidence="4">Prepilin-type N-terminal cleavage/methylation domain-containing protein</fullName>
    </recommendedName>
</protein>
<dbReference type="AlphaFoldDB" id="A0A1S8MYH4"/>
<keyword evidence="1" id="KW-0472">Membrane</keyword>
<reference evidence="2 3" key="1">
    <citation type="submission" date="2016-05" db="EMBL/GenBank/DDBJ databases">
        <title>Microbial solvent formation.</title>
        <authorList>
            <person name="Poehlein A."/>
            <person name="Montoya Solano J.D."/>
            <person name="Flitsch S."/>
            <person name="Krabben P."/>
            <person name="Duerre P."/>
            <person name="Daniel R."/>
        </authorList>
    </citation>
    <scope>NUCLEOTIDE SEQUENCE [LARGE SCALE GENOMIC DNA]</scope>
    <source>
        <strain evidence="2 3">L1-8</strain>
    </source>
</reference>
<keyword evidence="1" id="KW-1133">Transmembrane helix</keyword>
<accession>A0A1S8MYH4</accession>
<dbReference type="RefSeq" id="WP_077866543.1">
    <property type="nucleotide sequence ID" value="NZ_LZYZ01000007.1"/>
</dbReference>
<evidence type="ECO:0008006" key="4">
    <source>
        <dbReference type="Google" id="ProtNLM"/>
    </source>
</evidence>
<organism evidence="2 3">
    <name type="scientific">Clostridium saccharobutylicum</name>
    <dbReference type="NCBI Taxonomy" id="169679"/>
    <lineage>
        <taxon>Bacteria</taxon>
        <taxon>Bacillati</taxon>
        <taxon>Bacillota</taxon>
        <taxon>Clostridia</taxon>
        <taxon>Eubacteriales</taxon>
        <taxon>Clostridiaceae</taxon>
        <taxon>Clostridium</taxon>
    </lineage>
</organism>
<keyword evidence="1" id="KW-0812">Transmembrane</keyword>
<gene>
    <name evidence="2" type="ORF">CLOSAC_34930</name>
</gene>
<dbReference type="STRING" id="169679.CSACC_27040"/>
<dbReference type="NCBIfam" id="TIGR02532">
    <property type="entry name" value="IV_pilin_GFxxxE"/>
    <property type="match status" value="1"/>
</dbReference>
<dbReference type="InterPro" id="IPR012902">
    <property type="entry name" value="N_methyl_site"/>
</dbReference>